<proteinExistence type="predicted"/>
<sequence>HGLRYRSQFGKRSRSSCTRHHPPIVLAKENVKESTPLCSSDDLLSIFNHPLAIVALVPKDVVKFARSVISGVAVETVIAPLAQIKLILHMRPEKEVWLTGLDFSKKPDEPKRFSLVGVVAVVVILSYFYEANIGIQSKSMMKLRSNVEGYQAYEPNMRDARNTEWMGHFYENSLNLASIENYCVDEK</sequence>
<accession>A0AAD5D048</accession>
<dbReference type="AlphaFoldDB" id="A0AAD5D048"/>
<feature type="non-terminal residue" evidence="2">
    <location>
        <position position="187"/>
    </location>
</feature>
<evidence type="ECO:0000313" key="2">
    <source>
        <dbReference type="EMBL" id="KAI7749570.1"/>
    </source>
</evidence>
<gene>
    <name evidence="2" type="ORF">M8C21_021067</name>
</gene>
<dbReference type="EMBL" id="JAMZMK010006338">
    <property type="protein sequence ID" value="KAI7749570.1"/>
    <property type="molecule type" value="Genomic_DNA"/>
</dbReference>
<protein>
    <submittedName>
        <fullName evidence="2">Uncharacterized protein</fullName>
    </submittedName>
</protein>
<comment type="caution">
    <text evidence="2">The sequence shown here is derived from an EMBL/GenBank/DDBJ whole genome shotgun (WGS) entry which is preliminary data.</text>
</comment>
<dbReference type="Proteomes" id="UP001206925">
    <property type="component" value="Unassembled WGS sequence"/>
</dbReference>
<keyword evidence="3" id="KW-1185">Reference proteome</keyword>
<keyword evidence="1" id="KW-0472">Membrane</keyword>
<evidence type="ECO:0000256" key="1">
    <source>
        <dbReference type="SAM" id="Phobius"/>
    </source>
</evidence>
<keyword evidence="1" id="KW-1133">Transmembrane helix</keyword>
<evidence type="ECO:0000313" key="3">
    <source>
        <dbReference type="Proteomes" id="UP001206925"/>
    </source>
</evidence>
<reference evidence="2" key="1">
    <citation type="submission" date="2022-06" db="EMBL/GenBank/DDBJ databases">
        <title>Uncovering the hologenomic basis of an extraordinary plant invasion.</title>
        <authorList>
            <person name="Bieker V.C."/>
            <person name="Martin M.D."/>
            <person name="Gilbert T."/>
            <person name="Hodgins K."/>
            <person name="Battlay P."/>
            <person name="Petersen B."/>
            <person name="Wilson J."/>
        </authorList>
    </citation>
    <scope>NUCLEOTIDE SEQUENCE</scope>
    <source>
        <strain evidence="2">AA19_3_7</strain>
        <tissue evidence="2">Leaf</tissue>
    </source>
</reference>
<name>A0AAD5D048_AMBAR</name>
<keyword evidence="1" id="KW-0812">Transmembrane</keyword>
<feature type="transmembrane region" description="Helical" evidence="1">
    <location>
        <begin position="113"/>
        <end position="129"/>
    </location>
</feature>
<organism evidence="2 3">
    <name type="scientific">Ambrosia artemisiifolia</name>
    <name type="common">Common ragweed</name>
    <dbReference type="NCBI Taxonomy" id="4212"/>
    <lineage>
        <taxon>Eukaryota</taxon>
        <taxon>Viridiplantae</taxon>
        <taxon>Streptophyta</taxon>
        <taxon>Embryophyta</taxon>
        <taxon>Tracheophyta</taxon>
        <taxon>Spermatophyta</taxon>
        <taxon>Magnoliopsida</taxon>
        <taxon>eudicotyledons</taxon>
        <taxon>Gunneridae</taxon>
        <taxon>Pentapetalae</taxon>
        <taxon>asterids</taxon>
        <taxon>campanulids</taxon>
        <taxon>Asterales</taxon>
        <taxon>Asteraceae</taxon>
        <taxon>Asteroideae</taxon>
        <taxon>Heliantheae alliance</taxon>
        <taxon>Heliantheae</taxon>
        <taxon>Ambrosia</taxon>
    </lineage>
</organism>